<evidence type="ECO:0000256" key="4">
    <source>
        <dbReference type="RuleBase" id="RU362114"/>
    </source>
</evidence>
<dbReference type="PANTHER" id="PTHR45740">
    <property type="entry name" value="POLY [ADP-RIBOSE] POLYMERASE"/>
    <property type="match status" value="1"/>
</dbReference>
<evidence type="ECO:0000256" key="3">
    <source>
        <dbReference type="ARBA" id="ARBA00024347"/>
    </source>
</evidence>
<feature type="compositionally biased region" description="Polar residues" evidence="5">
    <location>
        <begin position="436"/>
        <end position="448"/>
    </location>
</feature>
<evidence type="ECO:0000313" key="9">
    <source>
        <dbReference type="EMBL" id="CAH3138351.1"/>
    </source>
</evidence>
<dbReference type="Pfam" id="PF02825">
    <property type="entry name" value="WWE"/>
    <property type="match status" value="1"/>
</dbReference>
<keyword evidence="4" id="KW-0808">Transferase</keyword>
<dbReference type="GO" id="GO:0005634">
    <property type="term" value="C:nucleus"/>
    <property type="evidence" value="ECO:0007669"/>
    <property type="project" value="UniProtKB-SubCell"/>
</dbReference>
<dbReference type="CDD" id="cd01439">
    <property type="entry name" value="TCCD_inducible_PARP_like"/>
    <property type="match status" value="1"/>
</dbReference>
<dbReference type="GO" id="GO:1990404">
    <property type="term" value="F:NAD+-protein mono-ADP-ribosyltransferase activity"/>
    <property type="evidence" value="ECO:0007669"/>
    <property type="project" value="TreeGrafter"/>
</dbReference>
<feature type="compositionally biased region" description="Basic and acidic residues" evidence="5">
    <location>
        <begin position="278"/>
        <end position="292"/>
    </location>
</feature>
<dbReference type="PROSITE" id="PS50918">
    <property type="entry name" value="WWE"/>
    <property type="match status" value="1"/>
</dbReference>
<accession>A0AAU9X6J1</accession>
<feature type="transmembrane region" description="Helical" evidence="6">
    <location>
        <begin position="80"/>
        <end position="109"/>
    </location>
</feature>
<dbReference type="Proteomes" id="UP001159428">
    <property type="component" value="Unassembled WGS sequence"/>
</dbReference>
<comment type="subcellular location">
    <subcellularLocation>
        <location evidence="1">Nucleus</location>
    </subcellularLocation>
</comment>
<dbReference type="InterPro" id="IPR051712">
    <property type="entry name" value="ARTD-AVP"/>
</dbReference>
<dbReference type="Gene3D" id="3.90.228.10">
    <property type="match status" value="1"/>
</dbReference>
<dbReference type="SUPFAM" id="SSF56399">
    <property type="entry name" value="ADP-ribosylation"/>
    <property type="match status" value="1"/>
</dbReference>
<evidence type="ECO:0000256" key="6">
    <source>
        <dbReference type="SAM" id="Phobius"/>
    </source>
</evidence>
<feature type="compositionally biased region" description="Basic and acidic residues" evidence="5">
    <location>
        <begin position="462"/>
        <end position="483"/>
    </location>
</feature>
<dbReference type="GO" id="GO:0003950">
    <property type="term" value="F:NAD+ poly-ADP-ribosyltransferase activity"/>
    <property type="evidence" value="ECO:0007669"/>
    <property type="project" value="UniProtKB-UniRule"/>
</dbReference>
<feature type="region of interest" description="Disordered" evidence="5">
    <location>
        <begin position="365"/>
        <end position="485"/>
    </location>
</feature>
<evidence type="ECO:0000256" key="1">
    <source>
        <dbReference type="ARBA" id="ARBA00004123"/>
    </source>
</evidence>
<evidence type="ECO:0000259" key="8">
    <source>
        <dbReference type="PROSITE" id="PS51059"/>
    </source>
</evidence>
<dbReference type="EC" id="2.4.2.-" evidence="4"/>
<keyword evidence="4" id="KW-0520">NAD</keyword>
<keyword evidence="6" id="KW-0472">Membrane</keyword>
<gene>
    <name evidence="9" type="ORF">PMEA_00018397</name>
</gene>
<evidence type="ECO:0000259" key="7">
    <source>
        <dbReference type="PROSITE" id="PS50918"/>
    </source>
</evidence>
<feature type="region of interest" description="Disordered" evidence="5">
    <location>
        <begin position="521"/>
        <end position="573"/>
    </location>
</feature>
<sequence length="955" mass="108763">MINDRIKLLSGHSSAGYAVVTAIKTVAILFVIILAVQGVFHLPYYFCGLCGYFVVGTNPREFTEETSVQELSQKEQTYGIFAVLNSLVFAFTAVAPLAVVLTVLLSVAWNDEPAKTGGSESHKRSAAASRGTSPQQRKNRRRNHEEAEEPAKNEKNETYKRSAAEEPAIKEENESYKRSAADSRGTSPQQREHGGWSHMKAEEPAKEEGSESHKQNAEEEPTKEEESESHKQSTTEEPAKKGENENYKRSTTDELAKNGENESYKRSAADSRGTSPQQREHGGWSHMKAEEPTKEEESESHKQSAAEELAIKGENESYKRSAAVSRGTSARQRGNGGWNNMKAARVQRRISALSRFTTWSVADELAKNGENESYKRSAAVSRGTSPQRRENGGWNNMKAEEPTKEEESESHKQIAAEELAIKGENESYKRSAAVSRGTSPQQRENGGWNNMKAEEPTIEEGSESHKQSAEDSRETSPQRRENECFNYMEPARVQRRISALSRFHIWSAAEELAIKGENESYKRSAAGNQGTRSRQREKGRRKYKEAGDRKTRTQEDEERARKRRGEASSLVGDSESTPYLWQFKEADSYTWKNFGRSDNVVLEELYCDVNNVEVEIELEDTTIRHTRKLSGKMSANFHTMSMSLISSFNQFLIRRCSTPSYIKERDNKFPTLWIWYWEDIDGWEKYTETKLCSGTKQEQIEASYLNGDPAYYFQIGGNDYVIHFEGTLMNQRSADPKVQAVRLVRRRPIFASTSALQTTVTSPKGQVIAVERTNLKKDTKEYRTVSERFHETMPEHRVSILMVEKITNGHLLQKYKRKGQEMREQLKPIREKLLFHGTTSNVVDAICTRNFDHRMCGKNATKYGQGIYFAVDASYSNNFSKAKGDRTRYMFLAKVLTGEFKRGEQNFRRPPLKDPSNLAGDLYDSCVDDENQSKIFVIFDNEQCYPSYLIKYYLK</sequence>
<dbReference type="Pfam" id="PF00644">
    <property type="entry name" value="PARP"/>
    <property type="match status" value="1"/>
</dbReference>
<feature type="compositionally biased region" description="Basic and acidic residues" evidence="5">
    <location>
        <begin position="143"/>
        <end position="181"/>
    </location>
</feature>
<dbReference type="EMBL" id="CALNXJ010000032">
    <property type="protein sequence ID" value="CAH3138351.1"/>
    <property type="molecule type" value="Genomic_DNA"/>
</dbReference>
<dbReference type="PROSITE" id="PS51059">
    <property type="entry name" value="PARP_CATALYTIC"/>
    <property type="match status" value="1"/>
</dbReference>
<keyword evidence="2" id="KW-0539">Nucleus</keyword>
<feature type="domain" description="WWE" evidence="7">
    <location>
        <begin position="661"/>
        <end position="746"/>
    </location>
</feature>
<evidence type="ECO:0000313" key="10">
    <source>
        <dbReference type="Proteomes" id="UP001159428"/>
    </source>
</evidence>
<feature type="transmembrane region" description="Helical" evidence="6">
    <location>
        <begin position="15"/>
        <end position="36"/>
    </location>
</feature>
<feature type="compositionally biased region" description="Basic and acidic residues" evidence="5">
    <location>
        <begin position="190"/>
        <end position="217"/>
    </location>
</feature>
<dbReference type="AlphaFoldDB" id="A0AAU9X6J1"/>
<feature type="compositionally biased region" description="Basic residues" evidence="5">
    <location>
        <begin position="533"/>
        <end position="543"/>
    </location>
</feature>
<feature type="region of interest" description="Disordered" evidence="5">
    <location>
        <begin position="114"/>
        <end position="342"/>
    </location>
</feature>
<evidence type="ECO:0000256" key="2">
    <source>
        <dbReference type="ARBA" id="ARBA00023242"/>
    </source>
</evidence>
<feature type="transmembrane region" description="Helical" evidence="6">
    <location>
        <begin position="42"/>
        <end position="59"/>
    </location>
</feature>
<feature type="compositionally biased region" description="Basic and acidic residues" evidence="5">
    <location>
        <begin position="228"/>
        <end position="269"/>
    </location>
</feature>
<protein>
    <recommendedName>
        <fullName evidence="4">Poly [ADP-ribose] polymerase</fullName>
        <shortName evidence="4">PARP</shortName>
        <ecNumber evidence="4">2.4.2.-</ecNumber>
    </recommendedName>
</protein>
<feature type="compositionally biased region" description="Acidic residues" evidence="5">
    <location>
        <begin position="218"/>
        <end position="227"/>
    </location>
</feature>
<name>A0AAU9X6J1_9CNID</name>
<dbReference type="InterPro" id="IPR037197">
    <property type="entry name" value="WWE_dom_sf"/>
</dbReference>
<dbReference type="Gene3D" id="3.30.720.50">
    <property type="match status" value="1"/>
</dbReference>
<feature type="compositionally biased region" description="Basic and acidic residues" evidence="5">
    <location>
        <begin position="299"/>
        <end position="319"/>
    </location>
</feature>
<feature type="compositionally biased region" description="Basic and acidic residues" evidence="5">
    <location>
        <begin position="365"/>
        <end position="375"/>
    </location>
</feature>
<comment type="caution">
    <text evidence="9">The sequence shown here is derived from an EMBL/GenBank/DDBJ whole genome shotgun (WGS) entry which is preliminary data.</text>
</comment>
<comment type="similarity">
    <text evidence="3">Belongs to the ARTD/PARP family.</text>
</comment>
<keyword evidence="4" id="KW-0328">Glycosyltransferase</keyword>
<organism evidence="9 10">
    <name type="scientific">Pocillopora meandrina</name>
    <dbReference type="NCBI Taxonomy" id="46732"/>
    <lineage>
        <taxon>Eukaryota</taxon>
        <taxon>Metazoa</taxon>
        <taxon>Cnidaria</taxon>
        <taxon>Anthozoa</taxon>
        <taxon>Hexacorallia</taxon>
        <taxon>Scleractinia</taxon>
        <taxon>Astrocoeniina</taxon>
        <taxon>Pocilloporidae</taxon>
        <taxon>Pocillopora</taxon>
    </lineage>
</organism>
<feature type="compositionally biased region" description="Basic and acidic residues" evidence="5">
    <location>
        <begin position="544"/>
        <end position="560"/>
    </location>
</feature>
<keyword evidence="10" id="KW-1185">Reference proteome</keyword>
<feature type="compositionally biased region" description="Basic and acidic residues" evidence="5">
    <location>
        <begin position="409"/>
        <end position="429"/>
    </location>
</feature>
<evidence type="ECO:0000256" key="5">
    <source>
        <dbReference type="SAM" id="MobiDB-lite"/>
    </source>
</evidence>
<dbReference type="SUPFAM" id="SSF117839">
    <property type="entry name" value="WWE domain"/>
    <property type="match status" value="1"/>
</dbReference>
<reference evidence="9 10" key="1">
    <citation type="submission" date="2022-05" db="EMBL/GenBank/DDBJ databases">
        <authorList>
            <consortium name="Genoscope - CEA"/>
            <person name="William W."/>
        </authorList>
    </citation>
    <scope>NUCLEOTIDE SEQUENCE [LARGE SCALE GENOMIC DNA]</scope>
</reference>
<dbReference type="InterPro" id="IPR004170">
    <property type="entry name" value="WWE_dom"/>
</dbReference>
<proteinExistence type="inferred from homology"/>
<feature type="domain" description="PARP catalytic" evidence="8">
    <location>
        <begin position="756"/>
        <end position="955"/>
    </location>
</feature>
<dbReference type="PANTHER" id="PTHR45740:SF2">
    <property type="entry name" value="POLY [ADP-RIBOSE] POLYMERASE"/>
    <property type="match status" value="1"/>
</dbReference>
<keyword evidence="6" id="KW-0812">Transmembrane</keyword>
<keyword evidence="6" id="KW-1133">Transmembrane helix</keyword>
<dbReference type="InterPro" id="IPR012317">
    <property type="entry name" value="Poly(ADP-ribose)pol_cat_dom"/>
</dbReference>